<reference evidence="2" key="1">
    <citation type="submission" date="2014-11" db="EMBL/GenBank/DDBJ databases">
        <authorList>
            <person name="Amaro Gonzalez C."/>
        </authorList>
    </citation>
    <scope>NUCLEOTIDE SEQUENCE</scope>
</reference>
<dbReference type="AlphaFoldDB" id="A0A0E9UQJ3"/>
<reference evidence="2" key="2">
    <citation type="journal article" date="2015" name="Fish Shellfish Immunol.">
        <title>Early steps in the European eel (Anguilla anguilla)-Vibrio vulnificus interaction in the gills: Role of the RtxA13 toxin.</title>
        <authorList>
            <person name="Callol A."/>
            <person name="Pajuelo D."/>
            <person name="Ebbesson L."/>
            <person name="Teles M."/>
            <person name="MacKenzie S."/>
            <person name="Amaro C."/>
        </authorList>
    </citation>
    <scope>NUCLEOTIDE SEQUENCE</scope>
</reference>
<feature type="compositionally biased region" description="Polar residues" evidence="1">
    <location>
        <begin position="1"/>
        <end position="11"/>
    </location>
</feature>
<feature type="region of interest" description="Disordered" evidence="1">
    <location>
        <begin position="1"/>
        <end position="38"/>
    </location>
</feature>
<protein>
    <submittedName>
        <fullName evidence="2">Uncharacterized protein</fullName>
    </submittedName>
</protein>
<accession>A0A0E9UQJ3</accession>
<name>A0A0E9UQJ3_ANGAN</name>
<proteinExistence type="predicted"/>
<sequence>MSGYHPSSQGNPELPPPPPEPHTHHCTLPAPLPMLPGSERAGLLVQPCLSHP</sequence>
<organism evidence="2">
    <name type="scientific">Anguilla anguilla</name>
    <name type="common">European freshwater eel</name>
    <name type="synonym">Muraena anguilla</name>
    <dbReference type="NCBI Taxonomy" id="7936"/>
    <lineage>
        <taxon>Eukaryota</taxon>
        <taxon>Metazoa</taxon>
        <taxon>Chordata</taxon>
        <taxon>Craniata</taxon>
        <taxon>Vertebrata</taxon>
        <taxon>Euteleostomi</taxon>
        <taxon>Actinopterygii</taxon>
        <taxon>Neopterygii</taxon>
        <taxon>Teleostei</taxon>
        <taxon>Anguilliformes</taxon>
        <taxon>Anguillidae</taxon>
        <taxon>Anguilla</taxon>
    </lineage>
</organism>
<dbReference type="EMBL" id="GBXM01040485">
    <property type="protein sequence ID" value="JAH68092.1"/>
    <property type="molecule type" value="Transcribed_RNA"/>
</dbReference>
<evidence type="ECO:0000256" key="1">
    <source>
        <dbReference type="SAM" id="MobiDB-lite"/>
    </source>
</evidence>
<evidence type="ECO:0000313" key="2">
    <source>
        <dbReference type="EMBL" id="JAH68092.1"/>
    </source>
</evidence>